<dbReference type="Pfam" id="PF12240">
    <property type="entry name" value="Angiomotin_C"/>
    <property type="match status" value="1"/>
</dbReference>
<dbReference type="InterPro" id="IPR009114">
    <property type="entry name" value="Angiomotin"/>
</dbReference>
<name>A0AAE1AIS0_9GAST</name>
<feature type="region of interest" description="Disordered" evidence="7">
    <location>
        <begin position="781"/>
        <end position="805"/>
    </location>
</feature>
<comment type="similarity">
    <text evidence="2">Belongs to the angiomotin family.</text>
</comment>
<feature type="region of interest" description="Disordered" evidence="7">
    <location>
        <begin position="208"/>
        <end position="273"/>
    </location>
</feature>
<sequence length="1032" mass="109501">MQNYRDPPPYPGHSKQQHHQQVYSNQPGFRQSYSGSETSTDVSLSSTENLATSQRQDPQGEETRPSAMGFHTLDHLGGGGGMVGMLDGGGGIGGGGGGYSILERLGMPPSALDGARKFSLQQSSVMPLAENGPGGGGTGGQSSSYSAYLHERTRRQEETISSSGNSAGSVSFSAHSVVGGDASSFSAAISAHQSSSSSPLYSRGHLTVPQHQWQSSRQGQFSSSASSPHYITSSLSSMAARHESSISSNSSSSSTLTMISRGGGGGGMGGGAATNNNFSSSTISYSSSINRSSTNLVGDGSVTRGDAFSNRGISTSSSTNHHTPPPSQPPVSSPSSFHQHNSHQYISPRVPPVSTYHHPHPYVNQHWTVGSGDSTSSGSLSSLVTASSSTSSSRLDLLNSGGANNNITGNSNTNGAGSFTPAGVYTSIPSSNSGVMKSSSSTSSSLSHLPSNNTPTGVLPPPPDYPGHRSEGMIPRSYLTPGATADNLRPSRSYETMLEGQGSHNDLRGRGGHGHGSQHDLRPCASSPGIYVHDSKLSSVSRGPEAPSGGESAPSGRSVSSAVTHMVELLTEENRKLREELAATSVKVAKLHKLEQEIQKVHDSHAALVQSSQKREGLWMAMKRKMEERIQALENQYGKGAGPGGVASSAVGTGGSVAGSGNASSSADSELRIKLAEKDAMISKLLAQNQDLSSTRDQLEANNAQLSLSLAEQRAHVDILENALLNAQSRVLTLEDETRKKSANTEKVEQLQNALSSLQLVSEKQEKKEKEMRARLEKELEGYRLLEKGNPPKRSEPGKDDSKSAGMLRKLLDEKDARILQLETEIAGMEQKYVKEATLRQLNMEASTSEAPKEVRLAALEKSSSNMEKLIDEAKTEKLKHMEELHQSHRKVAELEARVKQLQTQVVEKEAMLKVFQRSPLAMARSSSLHALCHHAPTTPLSHSAAHSPRPSLISSTSASGSGWPSTMSGTYRGGTGENTLASTIRHMKTGSASAIELGRKMSMEEDLLSKVQNLRSESKSDSEEEVKLWHV</sequence>
<feature type="coiled-coil region" evidence="6">
    <location>
        <begin position="682"/>
        <end position="768"/>
    </location>
</feature>
<evidence type="ECO:0000313" key="10">
    <source>
        <dbReference type="Proteomes" id="UP001283361"/>
    </source>
</evidence>
<feature type="region of interest" description="Disordered" evidence="7">
    <location>
        <begin position="1"/>
        <end position="75"/>
    </location>
</feature>
<dbReference type="GO" id="GO:0005923">
    <property type="term" value="C:bicellular tight junction"/>
    <property type="evidence" value="ECO:0007669"/>
    <property type="project" value="TreeGrafter"/>
</dbReference>
<feature type="region of interest" description="Disordered" evidence="7">
    <location>
        <begin position="289"/>
        <end position="394"/>
    </location>
</feature>
<feature type="compositionally biased region" description="Low complexity" evidence="7">
    <location>
        <begin position="431"/>
        <end position="451"/>
    </location>
</feature>
<dbReference type="Proteomes" id="UP001283361">
    <property type="component" value="Unassembled WGS sequence"/>
</dbReference>
<evidence type="ECO:0000256" key="4">
    <source>
        <dbReference type="ARBA" id="ARBA00022949"/>
    </source>
</evidence>
<keyword evidence="5 6" id="KW-0175">Coiled coil</keyword>
<feature type="region of interest" description="Disordered" evidence="7">
    <location>
        <begin position="149"/>
        <end position="168"/>
    </location>
</feature>
<evidence type="ECO:0000313" key="9">
    <source>
        <dbReference type="EMBL" id="KAK3788408.1"/>
    </source>
</evidence>
<feature type="compositionally biased region" description="Gly residues" evidence="7">
    <location>
        <begin position="261"/>
        <end position="272"/>
    </location>
</feature>
<dbReference type="GO" id="GO:0005886">
    <property type="term" value="C:plasma membrane"/>
    <property type="evidence" value="ECO:0007669"/>
    <property type="project" value="TreeGrafter"/>
</dbReference>
<evidence type="ECO:0000256" key="7">
    <source>
        <dbReference type="SAM" id="MobiDB-lite"/>
    </source>
</evidence>
<dbReference type="GO" id="GO:0030036">
    <property type="term" value="P:actin cytoskeleton organization"/>
    <property type="evidence" value="ECO:0007669"/>
    <property type="project" value="TreeGrafter"/>
</dbReference>
<evidence type="ECO:0000256" key="3">
    <source>
        <dbReference type="ARBA" id="ARBA00022553"/>
    </source>
</evidence>
<feature type="region of interest" description="Disordered" evidence="7">
    <location>
        <begin position="1013"/>
        <end position="1032"/>
    </location>
</feature>
<organism evidence="9 10">
    <name type="scientific">Elysia crispata</name>
    <name type="common">lettuce slug</name>
    <dbReference type="NCBI Taxonomy" id="231223"/>
    <lineage>
        <taxon>Eukaryota</taxon>
        <taxon>Metazoa</taxon>
        <taxon>Spiralia</taxon>
        <taxon>Lophotrochozoa</taxon>
        <taxon>Mollusca</taxon>
        <taxon>Gastropoda</taxon>
        <taxon>Heterobranchia</taxon>
        <taxon>Euthyneura</taxon>
        <taxon>Panpulmonata</taxon>
        <taxon>Sacoglossa</taxon>
        <taxon>Placobranchoidea</taxon>
        <taxon>Plakobranchidae</taxon>
        <taxon>Elysia</taxon>
    </lineage>
</organism>
<dbReference type="InterPro" id="IPR051747">
    <property type="entry name" value="Angiomotin-like"/>
</dbReference>
<gene>
    <name evidence="9" type="ORF">RRG08_012587</name>
</gene>
<evidence type="ECO:0000256" key="6">
    <source>
        <dbReference type="SAM" id="Coils"/>
    </source>
</evidence>
<dbReference type="EMBL" id="JAWDGP010001763">
    <property type="protein sequence ID" value="KAK3788408.1"/>
    <property type="molecule type" value="Genomic_DNA"/>
</dbReference>
<feature type="compositionally biased region" description="Basic and acidic residues" evidence="7">
    <location>
        <begin position="793"/>
        <end position="803"/>
    </location>
</feature>
<feature type="coiled-coil region" evidence="6">
    <location>
        <begin position="857"/>
        <end position="912"/>
    </location>
</feature>
<feature type="compositionally biased region" description="Low complexity" evidence="7">
    <location>
        <begin position="370"/>
        <end position="394"/>
    </location>
</feature>
<comment type="caution">
    <text evidence="9">The sequence shown here is derived from an EMBL/GenBank/DDBJ whole genome shotgun (WGS) entry which is preliminary data.</text>
</comment>
<feature type="domain" description="Angiomotin C-terminal" evidence="8">
    <location>
        <begin position="746"/>
        <end position="919"/>
    </location>
</feature>
<feature type="compositionally biased region" description="Polar residues" evidence="7">
    <location>
        <begin position="19"/>
        <end position="57"/>
    </location>
</feature>
<evidence type="ECO:0000256" key="1">
    <source>
        <dbReference type="ARBA" id="ARBA00004282"/>
    </source>
</evidence>
<keyword evidence="10" id="KW-1185">Reference proteome</keyword>
<comment type="subcellular location">
    <subcellularLocation>
        <location evidence="1">Cell junction</location>
    </subcellularLocation>
</comment>
<dbReference type="PRINTS" id="PR01807">
    <property type="entry name" value="ANGIOMOTIN"/>
</dbReference>
<feature type="compositionally biased region" description="Pro residues" evidence="7">
    <location>
        <begin position="1"/>
        <end position="11"/>
    </location>
</feature>
<evidence type="ECO:0000256" key="2">
    <source>
        <dbReference type="ARBA" id="ARBA00010300"/>
    </source>
</evidence>
<dbReference type="PANTHER" id="PTHR14826">
    <property type="entry name" value="ANGIOMOTIN"/>
    <property type="match status" value="1"/>
</dbReference>
<reference evidence="9" key="1">
    <citation type="journal article" date="2023" name="G3 (Bethesda)">
        <title>A reference genome for the long-term kleptoplast-retaining sea slug Elysia crispata morphotype clarki.</title>
        <authorList>
            <person name="Eastman K.E."/>
            <person name="Pendleton A.L."/>
            <person name="Shaikh M.A."/>
            <person name="Suttiyut T."/>
            <person name="Ogas R."/>
            <person name="Tomko P."/>
            <person name="Gavelis G."/>
            <person name="Widhalm J.R."/>
            <person name="Wisecaver J.H."/>
        </authorList>
    </citation>
    <scope>NUCLEOTIDE SEQUENCE</scope>
    <source>
        <strain evidence="9">ECLA1</strain>
    </source>
</reference>
<feature type="compositionally biased region" description="Low complexity" evidence="7">
    <location>
        <begin position="245"/>
        <end position="254"/>
    </location>
</feature>
<dbReference type="AlphaFoldDB" id="A0AAE1AIS0"/>
<feature type="compositionally biased region" description="Basic and acidic residues" evidence="7">
    <location>
        <begin position="1017"/>
        <end position="1032"/>
    </location>
</feature>
<feature type="compositionally biased region" description="Basic and acidic residues" evidence="7">
    <location>
        <begin position="149"/>
        <end position="158"/>
    </location>
</feature>
<keyword evidence="3" id="KW-0597">Phosphoprotein</keyword>
<dbReference type="GO" id="GO:0031410">
    <property type="term" value="C:cytoplasmic vesicle"/>
    <property type="evidence" value="ECO:0007669"/>
    <property type="project" value="TreeGrafter"/>
</dbReference>
<dbReference type="GO" id="GO:0030334">
    <property type="term" value="P:regulation of cell migration"/>
    <property type="evidence" value="ECO:0007669"/>
    <property type="project" value="TreeGrafter"/>
</dbReference>
<feature type="region of interest" description="Disordered" evidence="7">
    <location>
        <begin position="939"/>
        <end position="972"/>
    </location>
</feature>
<feature type="compositionally biased region" description="Low complexity" evidence="7">
    <location>
        <begin position="212"/>
        <end position="227"/>
    </location>
</feature>
<feature type="region of interest" description="Disordered" evidence="7">
    <location>
        <begin position="431"/>
        <end position="474"/>
    </location>
</feature>
<feature type="compositionally biased region" description="Pro residues" evidence="7">
    <location>
        <begin position="323"/>
        <end position="332"/>
    </location>
</feature>
<proteinExistence type="inferred from homology"/>
<protein>
    <recommendedName>
        <fullName evidence="8">Angiomotin C-terminal domain-containing protein</fullName>
    </recommendedName>
</protein>
<evidence type="ECO:0000259" key="8">
    <source>
        <dbReference type="Pfam" id="PF12240"/>
    </source>
</evidence>
<dbReference type="PANTHER" id="PTHR14826:SF14">
    <property type="entry name" value="ANGIOMOTIN_C DOMAIN-CONTAINING PROTEIN"/>
    <property type="match status" value="1"/>
</dbReference>
<keyword evidence="4" id="KW-0965">Cell junction</keyword>
<feature type="region of interest" description="Disordered" evidence="7">
    <location>
        <begin position="499"/>
        <end position="560"/>
    </location>
</feature>
<dbReference type="InterPro" id="IPR024646">
    <property type="entry name" value="Angiomotin_C"/>
</dbReference>
<feature type="compositionally biased region" description="Low complexity" evidence="7">
    <location>
        <begin position="951"/>
        <end position="967"/>
    </location>
</feature>
<accession>A0AAE1AIS0</accession>
<evidence type="ECO:0000256" key="5">
    <source>
        <dbReference type="ARBA" id="ARBA00023054"/>
    </source>
</evidence>